<dbReference type="OrthoDB" id="2801449at2759"/>
<feature type="region of interest" description="Disordered" evidence="1">
    <location>
        <begin position="60"/>
        <end position="79"/>
    </location>
</feature>
<dbReference type="AlphaFoldDB" id="S8FNR4"/>
<dbReference type="EMBL" id="KE504132">
    <property type="protein sequence ID" value="EPT02911.1"/>
    <property type="molecule type" value="Genomic_DNA"/>
</dbReference>
<feature type="compositionally biased region" description="Basic and acidic residues" evidence="1">
    <location>
        <begin position="64"/>
        <end position="79"/>
    </location>
</feature>
<proteinExistence type="predicted"/>
<sequence>MASTSISRARIATLAGPGNAARLWPKGRFSRAWVPTYDPYESDDSPSPPILPPTLRAAVSRASVRTDAHERSANRKEASPHIGLGLQAELFLPSLQSTLASALPPVIQRNWAPAPRAPSPTEDYTYEDVFSPMEIALARSSEASYFPSDDDAPSEHPGSRPTATGVTVRSHPPSPIAPMSITGMVSRRPCLQRMPTFASPRVLPIAAFGPEMCTASSSERGARFGLAFGSLLSPRVPRANTPEPVASSAAITIGEGPYMLDDSPFTPSVDVFEHGPVADPVDRFIRDFAVSPGPSLLIGTLPPFDTAEGPVVSPSELELRDFPLTPDVPLDRLAESSNVSRGEELLQKPASPADALFSGDYLFGVYL</sequence>
<keyword evidence="3" id="KW-1185">Reference proteome</keyword>
<feature type="region of interest" description="Disordered" evidence="1">
    <location>
        <begin position="144"/>
        <end position="181"/>
    </location>
</feature>
<gene>
    <name evidence="2" type="ORF">FOMPIDRAFT_1047282</name>
</gene>
<accession>S8FNR4</accession>
<organism evidence="2 3">
    <name type="scientific">Fomitopsis schrenkii</name>
    <name type="common">Brown rot fungus</name>
    <dbReference type="NCBI Taxonomy" id="2126942"/>
    <lineage>
        <taxon>Eukaryota</taxon>
        <taxon>Fungi</taxon>
        <taxon>Dikarya</taxon>
        <taxon>Basidiomycota</taxon>
        <taxon>Agaricomycotina</taxon>
        <taxon>Agaricomycetes</taxon>
        <taxon>Polyporales</taxon>
        <taxon>Fomitopsis</taxon>
    </lineage>
</organism>
<evidence type="ECO:0000313" key="2">
    <source>
        <dbReference type="EMBL" id="EPT02911.1"/>
    </source>
</evidence>
<evidence type="ECO:0000256" key="1">
    <source>
        <dbReference type="SAM" id="MobiDB-lite"/>
    </source>
</evidence>
<dbReference type="Proteomes" id="UP000015241">
    <property type="component" value="Unassembled WGS sequence"/>
</dbReference>
<name>S8FNR4_FOMSC</name>
<reference evidence="2 3" key="1">
    <citation type="journal article" date="2012" name="Science">
        <title>The Paleozoic origin of enzymatic lignin decomposition reconstructed from 31 fungal genomes.</title>
        <authorList>
            <person name="Floudas D."/>
            <person name="Binder M."/>
            <person name="Riley R."/>
            <person name="Barry K."/>
            <person name="Blanchette R.A."/>
            <person name="Henrissat B."/>
            <person name="Martinez A.T."/>
            <person name="Otillar R."/>
            <person name="Spatafora J.W."/>
            <person name="Yadav J.S."/>
            <person name="Aerts A."/>
            <person name="Benoit I."/>
            <person name="Boyd A."/>
            <person name="Carlson A."/>
            <person name="Copeland A."/>
            <person name="Coutinho P.M."/>
            <person name="de Vries R.P."/>
            <person name="Ferreira P."/>
            <person name="Findley K."/>
            <person name="Foster B."/>
            <person name="Gaskell J."/>
            <person name="Glotzer D."/>
            <person name="Gorecki P."/>
            <person name="Heitman J."/>
            <person name="Hesse C."/>
            <person name="Hori C."/>
            <person name="Igarashi K."/>
            <person name="Jurgens J.A."/>
            <person name="Kallen N."/>
            <person name="Kersten P."/>
            <person name="Kohler A."/>
            <person name="Kuees U."/>
            <person name="Kumar T.K.A."/>
            <person name="Kuo A."/>
            <person name="LaButti K."/>
            <person name="Larrondo L.F."/>
            <person name="Lindquist E."/>
            <person name="Ling A."/>
            <person name="Lombard V."/>
            <person name="Lucas S."/>
            <person name="Lundell T."/>
            <person name="Martin R."/>
            <person name="McLaughlin D.J."/>
            <person name="Morgenstern I."/>
            <person name="Morin E."/>
            <person name="Murat C."/>
            <person name="Nagy L.G."/>
            <person name="Nolan M."/>
            <person name="Ohm R.A."/>
            <person name="Patyshakuliyeva A."/>
            <person name="Rokas A."/>
            <person name="Ruiz-Duenas F.J."/>
            <person name="Sabat G."/>
            <person name="Salamov A."/>
            <person name="Samejima M."/>
            <person name="Schmutz J."/>
            <person name="Slot J.C."/>
            <person name="St John F."/>
            <person name="Stenlid J."/>
            <person name="Sun H."/>
            <person name="Sun S."/>
            <person name="Syed K."/>
            <person name="Tsang A."/>
            <person name="Wiebenga A."/>
            <person name="Young D."/>
            <person name="Pisabarro A."/>
            <person name="Eastwood D.C."/>
            <person name="Martin F."/>
            <person name="Cullen D."/>
            <person name="Grigoriev I.V."/>
            <person name="Hibbett D.S."/>
        </authorList>
    </citation>
    <scope>NUCLEOTIDE SEQUENCE</scope>
    <source>
        <strain evidence="3">FP-58527</strain>
    </source>
</reference>
<protein>
    <submittedName>
        <fullName evidence="2">Uncharacterized protein</fullName>
    </submittedName>
</protein>
<evidence type="ECO:0000313" key="3">
    <source>
        <dbReference type="Proteomes" id="UP000015241"/>
    </source>
</evidence>
<dbReference type="HOGENOM" id="CLU_754469_0_0_1"/>
<dbReference type="InParanoid" id="S8FNR4"/>